<organism evidence="1 2">
    <name type="scientific">Novosphingobium mathurense</name>
    <dbReference type="NCBI Taxonomy" id="428990"/>
    <lineage>
        <taxon>Bacteria</taxon>
        <taxon>Pseudomonadati</taxon>
        <taxon>Pseudomonadota</taxon>
        <taxon>Alphaproteobacteria</taxon>
        <taxon>Sphingomonadales</taxon>
        <taxon>Sphingomonadaceae</taxon>
        <taxon>Novosphingobium</taxon>
    </lineage>
</organism>
<dbReference type="Pfam" id="PF09912">
    <property type="entry name" value="DUF2141"/>
    <property type="match status" value="1"/>
</dbReference>
<name>A0A1U6HAY1_9SPHN</name>
<sequence length="128" mass="13852">MSRIDKADVSATVTDLRSVKGQILACLTTRPDAFPDCAKDPHALTRIVPAGADVRIDFGTVPDGRYAIALVHDENGNGKLDKSLMIPREGFGFSRDAPVRMGPPSFAKAAFPVEGEDAHVSIRMRYIL</sequence>
<dbReference type="RefSeq" id="WP_079729916.1">
    <property type="nucleotide sequence ID" value="NZ_FVZE01000002.1"/>
</dbReference>
<proteinExistence type="predicted"/>
<dbReference type="InterPro" id="IPR018673">
    <property type="entry name" value="DUF2141"/>
</dbReference>
<keyword evidence="2" id="KW-1185">Reference proteome</keyword>
<accession>A0A1U6HAY1</accession>
<reference evidence="2" key="1">
    <citation type="submission" date="2017-02" db="EMBL/GenBank/DDBJ databases">
        <authorList>
            <person name="Varghese N."/>
            <person name="Submissions S."/>
        </authorList>
    </citation>
    <scope>NUCLEOTIDE SEQUENCE [LARGE SCALE GENOMIC DNA]</scope>
    <source>
        <strain evidence="2">SM117</strain>
    </source>
</reference>
<evidence type="ECO:0000313" key="1">
    <source>
        <dbReference type="EMBL" id="SLJ92913.1"/>
    </source>
</evidence>
<protein>
    <submittedName>
        <fullName evidence="1">Uncharacterized conserved protein, DUF2141 family</fullName>
    </submittedName>
</protein>
<dbReference type="Proteomes" id="UP000190989">
    <property type="component" value="Unassembled WGS sequence"/>
</dbReference>
<dbReference type="STRING" id="428990.SAMN06295987_10214"/>
<dbReference type="AlphaFoldDB" id="A0A1U6HAY1"/>
<dbReference type="EMBL" id="FVZE01000002">
    <property type="protein sequence ID" value="SLJ92913.1"/>
    <property type="molecule type" value="Genomic_DNA"/>
</dbReference>
<evidence type="ECO:0000313" key="2">
    <source>
        <dbReference type="Proteomes" id="UP000190989"/>
    </source>
</evidence>
<gene>
    <name evidence="1" type="ORF">SAMN06295987_10214</name>
</gene>